<evidence type="ECO:0000313" key="3">
    <source>
        <dbReference type="EMBL" id="OGI38629.1"/>
    </source>
</evidence>
<evidence type="ECO:0000259" key="2">
    <source>
        <dbReference type="Pfam" id="PF01464"/>
    </source>
</evidence>
<dbReference type="InterPro" id="IPR000189">
    <property type="entry name" value="Transglyc_AS"/>
</dbReference>
<comment type="similarity">
    <text evidence="1">Belongs to the transglycosylase Slt family.</text>
</comment>
<dbReference type="PANTHER" id="PTHR37423:SF2">
    <property type="entry name" value="MEMBRANE-BOUND LYTIC MUREIN TRANSGLYCOSYLASE C"/>
    <property type="match status" value="1"/>
</dbReference>
<dbReference type="EMBL" id="MFSR01000065">
    <property type="protein sequence ID" value="OGI38629.1"/>
    <property type="molecule type" value="Genomic_DNA"/>
</dbReference>
<gene>
    <name evidence="3" type="ORF">A2V91_04670</name>
</gene>
<dbReference type="Proteomes" id="UP000179334">
    <property type="component" value="Unassembled WGS sequence"/>
</dbReference>
<dbReference type="AlphaFoldDB" id="A0A1F6T0Z9"/>
<dbReference type="PROSITE" id="PS00922">
    <property type="entry name" value="TRANSGLYCOSYLASE"/>
    <property type="match status" value="1"/>
</dbReference>
<sequence length="209" mass="23913">MLNTIRQCRWLALALLTLLPVLVEAGMLLYVYQLPDGSRMVSNYKLNNKHYKLIRVGENFNGMGVLAASRNPQFFRTDTSAYDDLIRRAAREHKVDFALVKAIMHVESAFNPYARSHKNAHGLMQLIPQTAQRYGVDTRDIYDPYHNIQAGVRYLKFLSTQFSDIRHVVAAYNAGENAVFTHGGIPPYNETVNYVTKVMQQKQRYARAS</sequence>
<proteinExistence type="inferred from homology"/>
<comment type="caution">
    <text evidence="3">The sequence shown here is derived from an EMBL/GenBank/DDBJ whole genome shotgun (WGS) entry which is preliminary data.</text>
</comment>
<protein>
    <recommendedName>
        <fullName evidence="2">Transglycosylase SLT domain-containing protein</fullName>
    </recommendedName>
</protein>
<reference evidence="3 4" key="1">
    <citation type="journal article" date="2016" name="Nat. Commun.">
        <title>Thousands of microbial genomes shed light on interconnected biogeochemical processes in an aquifer system.</title>
        <authorList>
            <person name="Anantharaman K."/>
            <person name="Brown C.T."/>
            <person name="Hug L.A."/>
            <person name="Sharon I."/>
            <person name="Castelle C.J."/>
            <person name="Probst A.J."/>
            <person name="Thomas B.C."/>
            <person name="Singh A."/>
            <person name="Wilkins M.J."/>
            <person name="Karaoz U."/>
            <person name="Brodie E.L."/>
            <person name="Williams K.H."/>
            <person name="Hubbard S.S."/>
            <person name="Banfield J.F."/>
        </authorList>
    </citation>
    <scope>NUCLEOTIDE SEQUENCE [LARGE SCALE GENOMIC DNA]</scope>
</reference>
<dbReference type="GO" id="GO:0000270">
    <property type="term" value="P:peptidoglycan metabolic process"/>
    <property type="evidence" value="ECO:0007669"/>
    <property type="project" value="InterPro"/>
</dbReference>
<evidence type="ECO:0000313" key="4">
    <source>
        <dbReference type="Proteomes" id="UP000179334"/>
    </source>
</evidence>
<organism evidence="3 4">
    <name type="scientific">Candidatus Muproteobacteria bacterium RBG_16_64_10</name>
    <dbReference type="NCBI Taxonomy" id="1817757"/>
    <lineage>
        <taxon>Bacteria</taxon>
        <taxon>Pseudomonadati</taxon>
        <taxon>Pseudomonadota</taxon>
        <taxon>Candidatus Muproteobacteria</taxon>
    </lineage>
</organism>
<dbReference type="SUPFAM" id="SSF53955">
    <property type="entry name" value="Lysozyme-like"/>
    <property type="match status" value="1"/>
</dbReference>
<dbReference type="InterPro" id="IPR023346">
    <property type="entry name" value="Lysozyme-like_dom_sf"/>
</dbReference>
<feature type="domain" description="Transglycosylase SLT" evidence="2">
    <location>
        <begin position="85"/>
        <end position="179"/>
    </location>
</feature>
<evidence type="ECO:0000256" key="1">
    <source>
        <dbReference type="ARBA" id="ARBA00007734"/>
    </source>
</evidence>
<dbReference type="Pfam" id="PF01464">
    <property type="entry name" value="SLT"/>
    <property type="match status" value="1"/>
</dbReference>
<dbReference type="PANTHER" id="PTHR37423">
    <property type="entry name" value="SOLUBLE LYTIC MUREIN TRANSGLYCOSYLASE-RELATED"/>
    <property type="match status" value="1"/>
</dbReference>
<dbReference type="InterPro" id="IPR008258">
    <property type="entry name" value="Transglycosylase_SLT_dom_1"/>
</dbReference>
<dbReference type="Gene3D" id="1.10.530.10">
    <property type="match status" value="1"/>
</dbReference>
<accession>A0A1F6T0Z9</accession>
<dbReference type="GO" id="GO:0008933">
    <property type="term" value="F:peptidoglycan lytic transglycosylase activity"/>
    <property type="evidence" value="ECO:0007669"/>
    <property type="project" value="InterPro"/>
</dbReference>
<dbReference type="GO" id="GO:0016020">
    <property type="term" value="C:membrane"/>
    <property type="evidence" value="ECO:0007669"/>
    <property type="project" value="InterPro"/>
</dbReference>
<dbReference type="CDD" id="cd00254">
    <property type="entry name" value="LT-like"/>
    <property type="match status" value="1"/>
</dbReference>
<name>A0A1F6T0Z9_9PROT</name>